<keyword evidence="5" id="KW-1185">Reference proteome</keyword>
<dbReference type="PROSITE" id="PS50110">
    <property type="entry name" value="RESPONSE_REGULATORY"/>
    <property type="match status" value="1"/>
</dbReference>
<protein>
    <submittedName>
        <fullName evidence="4">Response regulator receiver domain-containing protein</fullName>
    </submittedName>
</protein>
<dbReference type="InterPro" id="IPR050595">
    <property type="entry name" value="Bact_response_regulator"/>
</dbReference>
<evidence type="ECO:0000256" key="2">
    <source>
        <dbReference type="PROSITE-ProRule" id="PRU00169"/>
    </source>
</evidence>
<dbReference type="EMBL" id="FUYR01000002">
    <property type="protein sequence ID" value="SKB71549.1"/>
    <property type="molecule type" value="Genomic_DNA"/>
</dbReference>
<dbReference type="STRING" id="572036.SAMN05661099_2376"/>
<dbReference type="GO" id="GO:0000160">
    <property type="term" value="P:phosphorelay signal transduction system"/>
    <property type="evidence" value="ECO:0007669"/>
    <property type="project" value="InterPro"/>
</dbReference>
<evidence type="ECO:0000259" key="3">
    <source>
        <dbReference type="PROSITE" id="PS50110"/>
    </source>
</evidence>
<dbReference type="Proteomes" id="UP000189981">
    <property type="component" value="Unassembled WGS sequence"/>
</dbReference>
<dbReference type="PANTHER" id="PTHR44591">
    <property type="entry name" value="STRESS RESPONSE REGULATOR PROTEIN 1"/>
    <property type="match status" value="1"/>
</dbReference>
<evidence type="ECO:0000313" key="5">
    <source>
        <dbReference type="Proteomes" id="UP000189981"/>
    </source>
</evidence>
<dbReference type="InterPro" id="IPR001789">
    <property type="entry name" value="Sig_transdc_resp-reg_receiver"/>
</dbReference>
<dbReference type="Pfam" id="PF00072">
    <property type="entry name" value="Response_reg"/>
    <property type="match status" value="1"/>
</dbReference>
<dbReference type="PANTHER" id="PTHR44591:SF3">
    <property type="entry name" value="RESPONSE REGULATORY DOMAIN-CONTAINING PROTEIN"/>
    <property type="match status" value="1"/>
</dbReference>
<feature type="domain" description="Response regulatory" evidence="3">
    <location>
        <begin position="4"/>
        <end position="117"/>
    </location>
</feature>
<proteinExistence type="predicted"/>
<organism evidence="4 5">
    <name type="scientific">Daejeonella lutea</name>
    <dbReference type="NCBI Taxonomy" id="572036"/>
    <lineage>
        <taxon>Bacteria</taxon>
        <taxon>Pseudomonadati</taxon>
        <taxon>Bacteroidota</taxon>
        <taxon>Sphingobacteriia</taxon>
        <taxon>Sphingobacteriales</taxon>
        <taxon>Sphingobacteriaceae</taxon>
        <taxon>Daejeonella</taxon>
    </lineage>
</organism>
<dbReference type="SMART" id="SM00448">
    <property type="entry name" value="REC"/>
    <property type="match status" value="1"/>
</dbReference>
<keyword evidence="1 2" id="KW-0597">Phosphoprotein</keyword>
<dbReference type="SUPFAM" id="SSF52172">
    <property type="entry name" value="CheY-like"/>
    <property type="match status" value="1"/>
</dbReference>
<evidence type="ECO:0000256" key="1">
    <source>
        <dbReference type="ARBA" id="ARBA00022553"/>
    </source>
</evidence>
<gene>
    <name evidence="4" type="ORF">SAMN05661099_2376</name>
</gene>
<dbReference type="Gene3D" id="3.40.50.2300">
    <property type="match status" value="1"/>
</dbReference>
<dbReference type="RefSeq" id="WP_079702884.1">
    <property type="nucleotide sequence ID" value="NZ_FUYR01000002.1"/>
</dbReference>
<reference evidence="5" key="1">
    <citation type="submission" date="2017-02" db="EMBL/GenBank/DDBJ databases">
        <authorList>
            <person name="Varghese N."/>
            <person name="Submissions S."/>
        </authorList>
    </citation>
    <scope>NUCLEOTIDE SEQUENCE [LARGE SCALE GENOMIC DNA]</scope>
    <source>
        <strain evidence="5">DSM 22385</strain>
    </source>
</reference>
<name>A0A1T5DIN2_9SPHI</name>
<sequence length="121" mass="13659">MKKKIVVIEDNHDILELLGFILENEDYEVLASLDAEPIKSLEDINPHLILLDENLGAYKGHKLCLEIKANPGTSHLPVILISAVNDLAELARKCKADSYIAKPFLIEDLLDLVKQHHRRTN</sequence>
<dbReference type="InterPro" id="IPR011006">
    <property type="entry name" value="CheY-like_superfamily"/>
</dbReference>
<dbReference type="AlphaFoldDB" id="A0A1T5DIN2"/>
<evidence type="ECO:0000313" key="4">
    <source>
        <dbReference type="EMBL" id="SKB71549.1"/>
    </source>
</evidence>
<dbReference type="OrthoDB" id="710898at2"/>
<accession>A0A1T5DIN2</accession>
<feature type="modified residue" description="4-aspartylphosphate" evidence="2">
    <location>
        <position position="52"/>
    </location>
</feature>